<dbReference type="InterPro" id="IPR029058">
    <property type="entry name" value="AB_hydrolase_fold"/>
</dbReference>
<keyword evidence="3" id="KW-0378">Hydrolase</keyword>
<dbReference type="PANTHER" id="PTHR43194:SF2">
    <property type="entry name" value="PEROXISOMAL MEMBRANE PROTEIN LPX1"/>
    <property type="match status" value="1"/>
</dbReference>
<dbReference type="EMBL" id="JAVRES010000015">
    <property type="protein sequence ID" value="MDT0438105.1"/>
    <property type="molecule type" value="Genomic_DNA"/>
</dbReference>
<dbReference type="Gene3D" id="3.40.50.1820">
    <property type="entry name" value="alpha/beta hydrolase"/>
    <property type="match status" value="1"/>
</dbReference>
<dbReference type="PRINTS" id="PR00412">
    <property type="entry name" value="EPOXHYDRLASE"/>
</dbReference>
<gene>
    <name evidence="3" type="ORF">RM877_25790</name>
</gene>
<dbReference type="RefSeq" id="WP_093829136.1">
    <property type="nucleotide sequence ID" value="NZ_JAVRES010000015.1"/>
</dbReference>
<accession>A0ABD5EUS9</accession>
<dbReference type="PRINTS" id="PR00111">
    <property type="entry name" value="ABHYDROLASE"/>
</dbReference>
<feature type="domain" description="AB hydrolase-1" evidence="2">
    <location>
        <begin position="96"/>
        <end position="330"/>
    </location>
</feature>
<organism evidence="3 4">
    <name type="scientific">Streptomyces doudnae</name>
    <dbReference type="NCBI Taxonomy" id="3075536"/>
    <lineage>
        <taxon>Bacteria</taxon>
        <taxon>Bacillati</taxon>
        <taxon>Actinomycetota</taxon>
        <taxon>Actinomycetes</taxon>
        <taxon>Kitasatosporales</taxon>
        <taxon>Streptomycetaceae</taxon>
        <taxon>Streptomyces</taxon>
    </lineage>
</organism>
<evidence type="ECO:0000256" key="1">
    <source>
        <dbReference type="SAM" id="MobiDB-lite"/>
    </source>
</evidence>
<dbReference type="GO" id="GO:0016787">
    <property type="term" value="F:hydrolase activity"/>
    <property type="evidence" value="ECO:0007669"/>
    <property type="project" value="UniProtKB-KW"/>
</dbReference>
<evidence type="ECO:0000313" key="3">
    <source>
        <dbReference type="EMBL" id="MDT0438105.1"/>
    </source>
</evidence>
<dbReference type="Pfam" id="PF00561">
    <property type="entry name" value="Abhydrolase_1"/>
    <property type="match status" value="1"/>
</dbReference>
<evidence type="ECO:0000259" key="2">
    <source>
        <dbReference type="Pfam" id="PF00561"/>
    </source>
</evidence>
<dbReference type="AlphaFoldDB" id="A0ABD5EUS9"/>
<dbReference type="InterPro" id="IPR000073">
    <property type="entry name" value="AB_hydrolase_1"/>
</dbReference>
<sequence>MARRIEVTGAGGVRLAAWEFGDPPKGEPARLVPDQSAPRDRPRRDRRLAAAQEPRGVPPEPCLRVIDPNAPAQPAPAGRETAPAPPATGTPDTPGVLLLHGLMGRASHWASTARWLSARFRAVALDQRGHGQSEKPADGAYTREAYIADAEAAIEQLGLGPALLVGHAMGALTAWQLAARRPDLVSGLIILDMRASALGAASQREWADWFRAWPVPFATLADVRKWFGEDDPWVERPHRARGEFYAEVMREAQDGWYPVFDPEQMLTSREAWVLDAHWEELAQVRCPSLVVRGLDGELGRAEAQEMVRVLPRGQYAEVADAGHLVHYDRPEGWRAAIEPFLAQVLTDRTG</sequence>
<reference evidence="4" key="1">
    <citation type="submission" date="2023-07" db="EMBL/GenBank/DDBJ databases">
        <title>30 novel species of actinomycetes from the DSMZ collection.</title>
        <authorList>
            <person name="Nouioui I."/>
        </authorList>
    </citation>
    <scope>NUCLEOTIDE SEQUENCE [LARGE SCALE GENOMIC DNA]</scope>
    <source>
        <strain evidence="4">DSM 41981</strain>
    </source>
</reference>
<dbReference type="SUPFAM" id="SSF53474">
    <property type="entry name" value="alpha/beta-Hydrolases"/>
    <property type="match status" value="1"/>
</dbReference>
<evidence type="ECO:0000313" key="4">
    <source>
        <dbReference type="Proteomes" id="UP001183535"/>
    </source>
</evidence>
<feature type="region of interest" description="Disordered" evidence="1">
    <location>
        <begin position="17"/>
        <end position="93"/>
    </location>
</feature>
<comment type="caution">
    <text evidence="3">The sequence shown here is derived from an EMBL/GenBank/DDBJ whole genome shotgun (WGS) entry which is preliminary data.</text>
</comment>
<proteinExistence type="predicted"/>
<keyword evidence="4" id="KW-1185">Reference proteome</keyword>
<protein>
    <submittedName>
        <fullName evidence="3">Alpha/beta hydrolase</fullName>
    </submittedName>
</protein>
<dbReference type="Proteomes" id="UP001183535">
    <property type="component" value="Unassembled WGS sequence"/>
</dbReference>
<dbReference type="PANTHER" id="PTHR43194">
    <property type="entry name" value="HYDROLASE ALPHA/BETA FOLD FAMILY"/>
    <property type="match status" value="1"/>
</dbReference>
<name>A0ABD5EUS9_9ACTN</name>
<dbReference type="InterPro" id="IPR000639">
    <property type="entry name" value="Epox_hydrolase-like"/>
</dbReference>
<dbReference type="InterPro" id="IPR050228">
    <property type="entry name" value="Carboxylesterase_BioH"/>
</dbReference>